<dbReference type="GO" id="GO:0046656">
    <property type="term" value="P:folic acid biosynthetic process"/>
    <property type="evidence" value="ECO:0007669"/>
    <property type="project" value="UniProtKB-KW"/>
</dbReference>
<evidence type="ECO:0000256" key="23">
    <source>
        <dbReference type="PIRNR" id="PIRNR001563"/>
    </source>
</evidence>
<evidence type="ECO:0000256" key="21">
    <source>
        <dbReference type="ARBA" id="ARBA00049035"/>
    </source>
</evidence>
<comment type="catalytic activity">
    <reaction evidence="21">
        <text>(6R)-5,10-methylenetetrahydrofolyl-(gamma-L-Glu)(n) + L-glutamate + ATP = (6R)-5,10-methylenetetrahydrofolyl-(gamma-L-Glu)(n+1) + ADP + phosphate + H(+)</text>
        <dbReference type="Rhea" id="RHEA:51912"/>
        <dbReference type="Rhea" id="RHEA-COMP:13257"/>
        <dbReference type="Rhea" id="RHEA-COMP:13258"/>
        <dbReference type="ChEBI" id="CHEBI:15378"/>
        <dbReference type="ChEBI" id="CHEBI:29985"/>
        <dbReference type="ChEBI" id="CHEBI:30616"/>
        <dbReference type="ChEBI" id="CHEBI:43474"/>
        <dbReference type="ChEBI" id="CHEBI:136572"/>
        <dbReference type="ChEBI" id="CHEBI:456216"/>
        <dbReference type="EC" id="6.3.2.17"/>
    </reaction>
</comment>
<dbReference type="OrthoDB" id="9809356at2"/>
<keyword evidence="11" id="KW-0479">Metal-binding</keyword>
<dbReference type="GO" id="GO:0005737">
    <property type="term" value="C:cytoplasm"/>
    <property type="evidence" value="ECO:0007669"/>
    <property type="project" value="TreeGrafter"/>
</dbReference>
<evidence type="ECO:0000256" key="16">
    <source>
        <dbReference type="ARBA" id="ARBA00030048"/>
    </source>
</evidence>
<dbReference type="FunFam" id="3.40.1190.10:FF:000004">
    <property type="entry name" value="Dihydrofolate synthase/folylpolyglutamate synthase"/>
    <property type="match status" value="1"/>
</dbReference>
<evidence type="ECO:0000256" key="18">
    <source>
        <dbReference type="ARBA" id="ARBA00032510"/>
    </source>
</evidence>
<dbReference type="Proteomes" id="UP000199766">
    <property type="component" value="Unassembled WGS sequence"/>
</dbReference>
<dbReference type="InterPro" id="IPR036565">
    <property type="entry name" value="Mur-like_cat_sf"/>
</dbReference>
<dbReference type="InterPro" id="IPR004101">
    <property type="entry name" value="Mur_ligase_C"/>
</dbReference>
<evidence type="ECO:0000256" key="9">
    <source>
        <dbReference type="ARBA" id="ARBA00019357"/>
    </source>
</evidence>
<evidence type="ECO:0000256" key="14">
    <source>
        <dbReference type="ARBA" id="ARBA00022842"/>
    </source>
</evidence>
<comment type="subunit">
    <text evidence="6">Monomer.</text>
</comment>
<dbReference type="PANTHER" id="PTHR11136:SF0">
    <property type="entry name" value="DIHYDROFOLATE SYNTHETASE-RELATED"/>
    <property type="match status" value="1"/>
</dbReference>
<evidence type="ECO:0000256" key="13">
    <source>
        <dbReference type="ARBA" id="ARBA00022840"/>
    </source>
</evidence>
<keyword evidence="27" id="KW-1185">Reference proteome</keyword>
<evidence type="ECO:0000256" key="4">
    <source>
        <dbReference type="ARBA" id="ARBA00005150"/>
    </source>
</evidence>
<comment type="catalytic activity">
    <reaction evidence="19">
        <text>(6S)-5,6,7,8-tetrahydrofolyl-(gamma-L-Glu)(n) + L-glutamate + ATP = (6S)-5,6,7,8-tetrahydrofolyl-(gamma-L-Glu)(n+1) + ADP + phosphate + H(+)</text>
        <dbReference type="Rhea" id="RHEA:10580"/>
        <dbReference type="Rhea" id="RHEA-COMP:14738"/>
        <dbReference type="Rhea" id="RHEA-COMP:14740"/>
        <dbReference type="ChEBI" id="CHEBI:15378"/>
        <dbReference type="ChEBI" id="CHEBI:29985"/>
        <dbReference type="ChEBI" id="CHEBI:30616"/>
        <dbReference type="ChEBI" id="CHEBI:43474"/>
        <dbReference type="ChEBI" id="CHEBI:141005"/>
        <dbReference type="ChEBI" id="CHEBI:456216"/>
        <dbReference type="EC" id="6.3.2.17"/>
    </reaction>
</comment>
<dbReference type="SUPFAM" id="SSF53623">
    <property type="entry name" value="MurD-like peptide ligases, catalytic domain"/>
    <property type="match status" value="1"/>
</dbReference>
<dbReference type="InterPro" id="IPR018109">
    <property type="entry name" value="Folylpolyglutamate_synth_CS"/>
</dbReference>
<keyword evidence="10 23" id="KW-0436">Ligase</keyword>
<dbReference type="Gene3D" id="3.40.1190.10">
    <property type="entry name" value="Mur-like, catalytic domain"/>
    <property type="match status" value="1"/>
</dbReference>
<evidence type="ECO:0000256" key="11">
    <source>
        <dbReference type="ARBA" id="ARBA00022723"/>
    </source>
</evidence>
<dbReference type="AlphaFoldDB" id="A0A1H9HJF9"/>
<dbReference type="SUPFAM" id="SSF53244">
    <property type="entry name" value="MurD-like peptide ligases, peptide-binding domain"/>
    <property type="match status" value="1"/>
</dbReference>
<evidence type="ECO:0000256" key="12">
    <source>
        <dbReference type="ARBA" id="ARBA00022741"/>
    </source>
</evidence>
<comment type="catalytic activity">
    <reaction evidence="22">
        <text>7,8-dihydropteroate + L-glutamate + ATP = 7,8-dihydrofolate + ADP + phosphate + H(+)</text>
        <dbReference type="Rhea" id="RHEA:23584"/>
        <dbReference type="ChEBI" id="CHEBI:15378"/>
        <dbReference type="ChEBI" id="CHEBI:17839"/>
        <dbReference type="ChEBI" id="CHEBI:29985"/>
        <dbReference type="ChEBI" id="CHEBI:30616"/>
        <dbReference type="ChEBI" id="CHEBI:43474"/>
        <dbReference type="ChEBI" id="CHEBI:57451"/>
        <dbReference type="ChEBI" id="CHEBI:456216"/>
        <dbReference type="EC" id="6.3.2.12"/>
    </reaction>
</comment>
<dbReference type="InterPro" id="IPR013221">
    <property type="entry name" value="Mur_ligase_cen"/>
</dbReference>
<dbReference type="Pfam" id="PF08245">
    <property type="entry name" value="Mur_ligase_M"/>
    <property type="match status" value="1"/>
</dbReference>
<evidence type="ECO:0000256" key="1">
    <source>
        <dbReference type="ARBA" id="ARBA00001946"/>
    </source>
</evidence>
<name>A0A1H9HJF9_9BURK</name>
<evidence type="ECO:0000313" key="26">
    <source>
        <dbReference type="EMBL" id="SEQ62386.1"/>
    </source>
</evidence>
<proteinExistence type="inferred from homology"/>
<evidence type="ECO:0000256" key="15">
    <source>
        <dbReference type="ARBA" id="ARBA00022909"/>
    </source>
</evidence>
<organism evidence="26 27">
    <name type="scientific">Giesbergeria anulus</name>
    <dbReference type="NCBI Taxonomy" id="180197"/>
    <lineage>
        <taxon>Bacteria</taxon>
        <taxon>Pseudomonadati</taxon>
        <taxon>Pseudomonadota</taxon>
        <taxon>Betaproteobacteria</taxon>
        <taxon>Burkholderiales</taxon>
        <taxon>Comamonadaceae</taxon>
        <taxon>Giesbergeria</taxon>
    </lineage>
</organism>
<dbReference type="PROSITE" id="PS01012">
    <property type="entry name" value="FOLYLPOLYGLU_SYNT_2"/>
    <property type="match status" value="1"/>
</dbReference>
<dbReference type="STRING" id="180197.SAMN02982919_00827"/>
<accession>A0A1H9HJF9</accession>
<evidence type="ECO:0000256" key="20">
    <source>
        <dbReference type="ARBA" id="ARBA00047808"/>
    </source>
</evidence>
<keyword evidence="15" id="KW-0289">Folate biosynthesis</keyword>
<evidence type="ECO:0000256" key="10">
    <source>
        <dbReference type="ARBA" id="ARBA00022598"/>
    </source>
</evidence>
<sequence>MHTKIHTLAGWLAHCERLHPQSIDMGLERVREVSRRMGLRFDCPVITVAGTNGKGSTCAMIEAIALQAGWRTGVYTSPHLVHFEERCRIHGDIIPAADLLPHFEAVENARTQNGNEVSLSYFEFTTLAILRLMSHSLLDVAILEVGLGGRLDATNIIDADCAVITSVDIDHTEYLGPDRETIGREKAGIMRTGRPVIVSDPVPPQSVIDHAREIGADLWRFGQDFNYSGDKQQWAWSGRGRRYGGLAYPALRGANQLMNASGALAALEALRERIPVTAQAVRNGLGMVELPGRFQIVPGQPTLVLDVAHNPHSVAALTANLDAMGYFPTTHAVFGAMADKDLAPMLAKVGPLIDHWYFTDLPTPRADTAVNLQQKWNAVHLATGRGRQVPTSTHANPQAALEAAVAAADPADRIVVFGSFYTVGAVLQNGTPRLQAKHLDT</sequence>
<dbReference type="GO" id="GO:0004326">
    <property type="term" value="F:tetrahydrofolylpolyglutamate synthase activity"/>
    <property type="evidence" value="ECO:0007669"/>
    <property type="project" value="UniProtKB-EC"/>
</dbReference>
<keyword evidence="12 23" id="KW-0547">Nucleotide-binding</keyword>
<dbReference type="PIRSF" id="PIRSF001563">
    <property type="entry name" value="Folylpolyglu_synth"/>
    <property type="match status" value="1"/>
</dbReference>
<dbReference type="PANTHER" id="PTHR11136">
    <property type="entry name" value="FOLYLPOLYGLUTAMATE SYNTHASE-RELATED"/>
    <property type="match status" value="1"/>
</dbReference>
<gene>
    <name evidence="26" type="ORF">SAMN02982919_00827</name>
</gene>
<dbReference type="InterPro" id="IPR001645">
    <property type="entry name" value="Folylpolyglutamate_synth"/>
</dbReference>
<reference evidence="26 27" key="1">
    <citation type="submission" date="2016-10" db="EMBL/GenBank/DDBJ databases">
        <authorList>
            <person name="de Groot N.N."/>
        </authorList>
    </citation>
    <scope>NUCLEOTIDE SEQUENCE [LARGE SCALE GENOMIC DNA]</scope>
    <source>
        <strain evidence="26 27">ATCC 35958</strain>
    </source>
</reference>
<feature type="domain" description="Mur ligase C-terminal" evidence="24">
    <location>
        <begin position="292"/>
        <end position="420"/>
    </location>
</feature>
<dbReference type="GO" id="GO:0046654">
    <property type="term" value="P:tetrahydrofolate biosynthetic process"/>
    <property type="evidence" value="ECO:0007669"/>
    <property type="project" value="UniProtKB-UniPathway"/>
</dbReference>
<comment type="pathway">
    <text evidence="3">Cofactor biosynthesis; tetrahydrofolate biosynthesis; 7,8-dihydrofolate from 2-amino-4-hydroxy-6-hydroxymethyl-7,8-dihydropteridine diphosphate and 4-aminobenzoate: step 2/2.</text>
</comment>
<dbReference type="NCBIfam" id="NF008101">
    <property type="entry name" value="PRK10846.1"/>
    <property type="match status" value="1"/>
</dbReference>
<comment type="function">
    <text evidence="2">Functions in two distinct reactions of the de novo folate biosynthetic pathway. Catalyzes the addition of a glutamate residue to dihydropteroate (7,8-dihydropteroate or H2Pte) to form dihydrofolate (7,8-dihydrofolate monoglutamate or H2Pte-Glu). Also catalyzes successive additions of L-glutamate to tetrahydrofolate or 10-formyltetrahydrofolate or 5,10-methylenetetrahydrofolate, leading to folylpolyglutamate derivatives.</text>
</comment>
<evidence type="ECO:0000256" key="5">
    <source>
        <dbReference type="ARBA" id="ARBA00008276"/>
    </source>
</evidence>
<evidence type="ECO:0000256" key="7">
    <source>
        <dbReference type="ARBA" id="ARBA00013023"/>
    </source>
</evidence>
<evidence type="ECO:0000256" key="17">
    <source>
        <dbReference type="ARBA" id="ARBA00030592"/>
    </source>
</evidence>
<comment type="similarity">
    <text evidence="5 23">Belongs to the folylpolyglutamate synthase family.</text>
</comment>
<evidence type="ECO:0000259" key="24">
    <source>
        <dbReference type="Pfam" id="PF02875"/>
    </source>
</evidence>
<evidence type="ECO:0000256" key="19">
    <source>
        <dbReference type="ARBA" id="ARBA00047493"/>
    </source>
</evidence>
<comment type="pathway">
    <text evidence="4">Cofactor biosynthesis; tetrahydrofolylpolyglutamate biosynthesis.</text>
</comment>
<dbReference type="NCBIfam" id="TIGR01499">
    <property type="entry name" value="folC"/>
    <property type="match status" value="1"/>
</dbReference>
<dbReference type="EC" id="6.3.2.17" evidence="8"/>
<dbReference type="RefSeq" id="WP_091453328.1">
    <property type="nucleotide sequence ID" value="NZ_FOGD01000002.1"/>
</dbReference>
<evidence type="ECO:0000259" key="25">
    <source>
        <dbReference type="Pfam" id="PF08245"/>
    </source>
</evidence>
<evidence type="ECO:0000256" key="2">
    <source>
        <dbReference type="ARBA" id="ARBA00002714"/>
    </source>
</evidence>
<dbReference type="InterPro" id="IPR036615">
    <property type="entry name" value="Mur_ligase_C_dom_sf"/>
</dbReference>
<dbReference type="EC" id="6.3.2.12" evidence="7"/>
<evidence type="ECO:0000256" key="8">
    <source>
        <dbReference type="ARBA" id="ARBA00013025"/>
    </source>
</evidence>
<comment type="cofactor">
    <cofactor evidence="1">
        <name>Mg(2+)</name>
        <dbReference type="ChEBI" id="CHEBI:18420"/>
    </cofactor>
</comment>
<evidence type="ECO:0000256" key="3">
    <source>
        <dbReference type="ARBA" id="ARBA00004799"/>
    </source>
</evidence>
<evidence type="ECO:0000313" key="27">
    <source>
        <dbReference type="Proteomes" id="UP000199766"/>
    </source>
</evidence>
<dbReference type="GO" id="GO:0046872">
    <property type="term" value="F:metal ion binding"/>
    <property type="evidence" value="ECO:0007669"/>
    <property type="project" value="UniProtKB-KW"/>
</dbReference>
<evidence type="ECO:0000256" key="6">
    <source>
        <dbReference type="ARBA" id="ARBA00011245"/>
    </source>
</evidence>
<dbReference type="GO" id="GO:0005524">
    <property type="term" value="F:ATP binding"/>
    <property type="evidence" value="ECO:0007669"/>
    <property type="project" value="UniProtKB-KW"/>
</dbReference>
<dbReference type="UniPathway" id="UPA00077">
    <property type="reaction ID" value="UER00157"/>
</dbReference>
<dbReference type="Gene3D" id="3.90.190.20">
    <property type="entry name" value="Mur ligase, C-terminal domain"/>
    <property type="match status" value="1"/>
</dbReference>
<keyword evidence="14" id="KW-0460">Magnesium</keyword>
<evidence type="ECO:0000256" key="22">
    <source>
        <dbReference type="ARBA" id="ARBA00049161"/>
    </source>
</evidence>
<dbReference type="GO" id="GO:0008841">
    <property type="term" value="F:dihydrofolate synthase activity"/>
    <property type="evidence" value="ECO:0007669"/>
    <property type="project" value="UniProtKB-EC"/>
</dbReference>
<feature type="domain" description="Mur ligase central" evidence="25">
    <location>
        <begin position="48"/>
        <end position="227"/>
    </location>
</feature>
<protein>
    <recommendedName>
        <fullName evidence="9">Dihydrofolate synthase/folylpolyglutamate synthase</fullName>
        <ecNumber evidence="7">6.3.2.12</ecNumber>
        <ecNumber evidence="8">6.3.2.17</ecNumber>
    </recommendedName>
    <alternativeName>
        <fullName evidence="18">Folylpoly-gamma-glutamate synthetase-dihydrofolate synthetase</fullName>
    </alternativeName>
    <alternativeName>
        <fullName evidence="16">Folylpolyglutamate synthetase</fullName>
    </alternativeName>
    <alternativeName>
        <fullName evidence="17">Tetrahydrofolylpolyglutamate synthase</fullName>
    </alternativeName>
</protein>
<dbReference type="Pfam" id="PF02875">
    <property type="entry name" value="Mur_ligase_C"/>
    <property type="match status" value="1"/>
</dbReference>
<dbReference type="EMBL" id="FOGD01000002">
    <property type="protein sequence ID" value="SEQ62386.1"/>
    <property type="molecule type" value="Genomic_DNA"/>
</dbReference>
<comment type="catalytic activity">
    <reaction evidence="20">
        <text>10-formyltetrahydrofolyl-(gamma-L-Glu)(n) + L-glutamate + ATP = 10-formyltetrahydrofolyl-(gamma-L-Glu)(n+1) + ADP + phosphate + H(+)</text>
        <dbReference type="Rhea" id="RHEA:51904"/>
        <dbReference type="Rhea" id="RHEA-COMP:13088"/>
        <dbReference type="Rhea" id="RHEA-COMP:14300"/>
        <dbReference type="ChEBI" id="CHEBI:15378"/>
        <dbReference type="ChEBI" id="CHEBI:29985"/>
        <dbReference type="ChEBI" id="CHEBI:30616"/>
        <dbReference type="ChEBI" id="CHEBI:43474"/>
        <dbReference type="ChEBI" id="CHEBI:134413"/>
        <dbReference type="ChEBI" id="CHEBI:456216"/>
        <dbReference type="EC" id="6.3.2.17"/>
    </reaction>
</comment>
<keyword evidence="13 23" id="KW-0067">ATP-binding</keyword>